<evidence type="ECO:0000256" key="11">
    <source>
        <dbReference type="ARBA" id="ARBA00048212"/>
    </source>
</evidence>
<comment type="cofactor">
    <cofactor evidence="1">
        <name>pyridoxal 5'-phosphate</name>
        <dbReference type="ChEBI" id="CHEBI:597326"/>
    </cofactor>
</comment>
<evidence type="ECO:0000313" key="14">
    <source>
        <dbReference type="EMBL" id="KLE35554.1"/>
    </source>
</evidence>
<comment type="catalytic activity">
    <reaction evidence="12">
        <text>L-isoleucine + 2-oxoglutarate = (S)-3-methyl-2-oxopentanoate + L-glutamate</text>
        <dbReference type="Rhea" id="RHEA:24801"/>
        <dbReference type="ChEBI" id="CHEBI:16810"/>
        <dbReference type="ChEBI" id="CHEBI:29985"/>
        <dbReference type="ChEBI" id="CHEBI:35146"/>
        <dbReference type="ChEBI" id="CHEBI:58045"/>
        <dbReference type="EC" id="2.6.1.42"/>
    </reaction>
</comment>
<evidence type="ECO:0000256" key="1">
    <source>
        <dbReference type="ARBA" id="ARBA00001933"/>
    </source>
</evidence>
<keyword evidence="15" id="KW-1185">Reference proteome</keyword>
<keyword evidence="10" id="KW-0100">Branched-chain amino acid biosynthesis</keyword>
<comment type="function">
    <text evidence="2">Acts on leucine, isoleucine and valine.</text>
</comment>
<comment type="pathway">
    <text evidence="5">Amino-acid biosynthesis; L-leucine biosynthesis; L-leucine from 3-methyl-2-oxobutanoate: step 4/4.</text>
</comment>
<dbReference type="EC" id="2.6.1.42" evidence="7"/>
<dbReference type="GO" id="GO:0004084">
    <property type="term" value="F:branched-chain-amino-acid transaminase activity"/>
    <property type="evidence" value="ECO:0007669"/>
    <property type="project" value="UniProtKB-EC"/>
</dbReference>
<dbReference type="InterPro" id="IPR036038">
    <property type="entry name" value="Aminotransferase-like"/>
</dbReference>
<gene>
    <name evidence="14" type="ORF">AAW00_03785</name>
</gene>
<dbReference type="GO" id="GO:0009082">
    <property type="term" value="P:branched-chain amino acid biosynthetic process"/>
    <property type="evidence" value="ECO:0007669"/>
    <property type="project" value="UniProtKB-KW"/>
</dbReference>
<comment type="pathway">
    <text evidence="4">Amino-acid biosynthesis; L-valine biosynthesis; L-valine from pyruvate: step 4/4.</text>
</comment>
<dbReference type="Proteomes" id="UP000053464">
    <property type="component" value="Unassembled WGS sequence"/>
</dbReference>
<dbReference type="STRING" id="1581420.AAW00_03785"/>
<dbReference type="RefSeq" id="WP_047002957.1">
    <property type="nucleotide sequence ID" value="NZ_LBHB01000001.1"/>
</dbReference>
<dbReference type="GO" id="GO:0008652">
    <property type="term" value="P:amino acid biosynthetic process"/>
    <property type="evidence" value="ECO:0007669"/>
    <property type="project" value="UniProtKB-ARBA"/>
</dbReference>
<evidence type="ECO:0000256" key="9">
    <source>
        <dbReference type="ARBA" id="ARBA00022898"/>
    </source>
</evidence>
<evidence type="ECO:0000256" key="13">
    <source>
        <dbReference type="ARBA" id="ARBA00049229"/>
    </source>
</evidence>
<dbReference type="PATRIC" id="fig|1581420.6.peg.766"/>
<name>A0A0G9MY80_9SPHN</name>
<comment type="similarity">
    <text evidence="6">Belongs to the class-IV pyridoxal-phosphate-dependent aminotransferase family.</text>
</comment>
<dbReference type="Gene3D" id="3.20.10.10">
    <property type="entry name" value="D-amino Acid Aminotransferase, subunit A, domain 2"/>
    <property type="match status" value="1"/>
</dbReference>
<evidence type="ECO:0000256" key="7">
    <source>
        <dbReference type="ARBA" id="ARBA00013053"/>
    </source>
</evidence>
<evidence type="ECO:0000256" key="4">
    <source>
        <dbReference type="ARBA" id="ARBA00004931"/>
    </source>
</evidence>
<evidence type="ECO:0000256" key="2">
    <source>
        <dbReference type="ARBA" id="ARBA00003109"/>
    </source>
</evidence>
<evidence type="ECO:0000256" key="10">
    <source>
        <dbReference type="ARBA" id="ARBA00023304"/>
    </source>
</evidence>
<dbReference type="OrthoDB" id="9805628at2"/>
<dbReference type="InterPro" id="IPR043131">
    <property type="entry name" value="BCAT-like_N"/>
</dbReference>
<accession>A0A0G9MY80</accession>
<dbReference type="AlphaFoldDB" id="A0A0G9MY80"/>
<dbReference type="InterPro" id="IPR050571">
    <property type="entry name" value="Class-IV_PLP-Dep_Aminotrnsfr"/>
</dbReference>
<proteinExistence type="inferred from homology"/>
<dbReference type="InterPro" id="IPR043132">
    <property type="entry name" value="BCAT-like_C"/>
</dbReference>
<dbReference type="SUPFAM" id="SSF56752">
    <property type="entry name" value="D-aminoacid aminotransferase-like PLP-dependent enzymes"/>
    <property type="match status" value="1"/>
</dbReference>
<keyword evidence="10" id="KW-0028">Amino-acid biosynthesis</keyword>
<organism evidence="14 15">
    <name type="scientific">Aurantiacibacter luteus</name>
    <dbReference type="NCBI Taxonomy" id="1581420"/>
    <lineage>
        <taxon>Bacteria</taxon>
        <taxon>Pseudomonadati</taxon>
        <taxon>Pseudomonadota</taxon>
        <taxon>Alphaproteobacteria</taxon>
        <taxon>Sphingomonadales</taxon>
        <taxon>Erythrobacteraceae</taxon>
        <taxon>Aurantiacibacter</taxon>
    </lineage>
</organism>
<comment type="pathway">
    <text evidence="3">Amino-acid biosynthesis; L-isoleucine biosynthesis; L-isoleucine from 2-oxobutanoate: step 4/4.</text>
</comment>
<dbReference type="PANTHER" id="PTHR42743:SF11">
    <property type="entry name" value="AMINODEOXYCHORISMATE LYASE"/>
    <property type="match status" value="1"/>
</dbReference>
<evidence type="ECO:0000256" key="8">
    <source>
        <dbReference type="ARBA" id="ARBA00014472"/>
    </source>
</evidence>
<dbReference type="PANTHER" id="PTHR42743">
    <property type="entry name" value="AMINO-ACID AMINOTRANSFERASE"/>
    <property type="match status" value="1"/>
</dbReference>
<reference evidence="14 15" key="1">
    <citation type="submission" date="2015-04" db="EMBL/GenBank/DDBJ databases">
        <title>The draft genome sequence of Erythrobacter luteus KA37.</title>
        <authorList>
            <person name="Zhuang L."/>
            <person name="Liu Y."/>
            <person name="Shao Z."/>
        </authorList>
    </citation>
    <scope>NUCLEOTIDE SEQUENCE [LARGE SCALE GENOMIC DNA]</scope>
    <source>
        <strain evidence="14 15">KA37</strain>
    </source>
</reference>
<keyword evidence="9" id="KW-0663">Pyridoxal phosphate</keyword>
<evidence type="ECO:0000256" key="5">
    <source>
        <dbReference type="ARBA" id="ARBA00005072"/>
    </source>
</evidence>
<evidence type="ECO:0000313" key="15">
    <source>
        <dbReference type="Proteomes" id="UP000053464"/>
    </source>
</evidence>
<comment type="caution">
    <text evidence="14">The sequence shown here is derived from an EMBL/GenBank/DDBJ whole genome shotgun (WGS) entry which is preliminary data.</text>
</comment>
<keyword evidence="14" id="KW-0808">Transferase</keyword>
<comment type="catalytic activity">
    <reaction evidence="11">
        <text>L-valine + 2-oxoglutarate = 3-methyl-2-oxobutanoate + L-glutamate</text>
        <dbReference type="Rhea" id="RHEA:24813"/>
        <dbReference type="ChEBI" id="CHEBI:11851"/>
        <dbReference type="ChEBI" id="CHEBI:16810"/>
        <dbReference type="ChEBI" id="CHEBI:29985"/>
        <dbReference type="ChEBI" id="CHEBI:57762"/>
        <dbReference type="EC" id="2.6.1.42"/>
    </reaction>
</comment>
<dbReference type="InterPro" id="IPR001544">
    <property type="entry name" value="Aminotrans_IV"/>
</dbReference>
<evidence type="ECO:0000256" key="3">
    <source>
        <dbReference type="ARBA" id="ARBA00004824"/>
    </source>
</evidence>
<sequence length="308" mass="33836">MEGQGTHSYIPDPRNAEVLIDVNGEHLPRDEAKVSVFDSGFMLGDGVWEGLRLHGGRLAFLDRHLDRLWRGAKAIAMDIGISREEMVRRLYAVLDANGMTDSGAHLRLMVTRGVRSTPYQDPRVVVTPATIVIIPEWKQPAPETATRMLRLFTVHVRRGYPDVQDPMLNSHSKLNCITACIQASEAGADEALMLDPHGFVATCNSTHFFIVRDGEIWTSSGDYCLDGITRGVVIEVARAAGITVRERNFSLTHVYGADEAFTTGTFAGVAPVGSVDGRVLGTERGPMVERLQQLYLARIADEAKGPRP</sequence>
<dbReference type="FunFam" id="3.20.10.10:FF:000002">
    <property type="entry name" value="D-alanine aminotransferase"/>
    <property type="match status" value="1"/>
</dbReference>
<evidence type="ECO:0000256" key="12">
    <source>
        <dbReference type="ARBA" id="ARBA00048798"/>
    </source>
</evidence>
<dbReference type="Pfam" id="PF01063">
    <property type="entry name" value="Aminotran_4"/>
    <property type="match status" value="1"/>
</dbReference>
<evidence type="ECO:0000256" key="6">
    <source>
        <dbReference type="ARBA" id="ARBA00009320"/>
    </source>
</evidence>
<comment type="catalytic activity">
    <reaction evidence="13">
        <text>L-leucine + 2-oxoglutarate = 4-methyl-2-oxopentanoate + L-glutamate</text>
        <dbReference type="Rhea" id="RHEA:18321"/>
        <dbReference type="ChEBI" id="CHEBI:16810"/>
        <dbReference type="ChEBI" id="CHEBI:17865"/>
        <dbReference type="ChEBI" id="CHEBI:29985"/>
        <dbReference type="ChEBI" id="CHEBI:57427"/>
        <dbReference type="EC" id="2.6.1.42"/>
    </reaction>
</comment>
<dbReference type="Gene3D" id="3.30.470.10">
    <property type="match status" value="1"/>
</dbReference>
<dbReference type="EMBL" id="LBHB01000001">
    <property type="protein sequence ID" value="KLE35554.1"/>
    <property type="molecule type" value="Genomic_DNA"/>
</dbReference>
<protein>
    <recommendedName>
        <fullName evidence="8">Probable branched-chain-amino-acid aminotransferase</fullName>
        <ecNumber evidence="7">2.6.1.42</ecNumber>
    </recommendedName>
</protein>
<keyword evidence="14" id="KW-0032">Aminotransferase</keyword>